<gene>
    <name evidence="1" type="ORF">KCU76_g5054</name>
</gene>
<protein>
    <submittedName>
        <fullName evidence="1">Uncharacterized protein</fullName>
    </submittedName>
</protein>
<dbReference type="Proteomes" id="UP000779574">
    <property type="component" value="Unassembled WGS sequence"/>
</dbReference>
<evidence type="ECO:0000313" key="1">
    <source>
        <dbReference type="EMBL" id="KAG9694692.1"/>
    </source>
</evidence>
<dbReference type="OrthoDB" id="10513986at2759"/>
<reference evidence="1" key="2">
    <citation type="submission" date="2021-08" db="EMBL/GenBank/DDBJ databases">
        <authorList>
            <person name="Gostincar C."/>
            <person name="Sun X."/>
            <person name="Song Z."/>
            <person name="Gunde-Cimerman N."/>
        </authorList>
    </citation>
    <scope>NUCLEOTIDE SEQUENCE</scope>
    <source>
        <strain evidence="1">EXF-9911</strain>
    </source>
</reference>
<organism evidence="1 2">
    <name type="scientific">Aureobasidium melanogenum</name>
    <name type="common">Aureobasidium pullulans var. melanogenum</name>
    <dbReference type="NCBI Taxonomy" id="46634"/>
    <lineage>
        <taxon>Eukaryota</taxon>
        <taxon>Fungi</taxon>
        <taxon>Dikarya</taxon>
        <taxon>Ascomycota</taxon>
        <taxon>Pezizomycotina</taxon>
        <taxon>Dothideomycetes</taxon>
        <taxon>Dothideomycetidae</taxon>
        <taxon>Dothideales</taxon>
        <taxon>Saccotheciaceae</taxon>
        <taxon>Aureobasidium</taxon>
    </lineage>
</organism>
<sequence>MCLKNGKIFDQLEYSKQNIIINHLHFKQICHDFFLLVVFVKQISLDIFLIVFVKQISSIKFGAKQLNATIQLPIQQHNVLIYDFEPTIKLNLHRSGQQILLR</sequence>
<comment type="caution">
    <text evidence="1">The sequence shown here is derived from an EMBL/GenBank/DDBJ whole genome shotgun (WGS) entry which is preliminary data.</text>
</comment>
<accession>A0A9P8ENT4</accession>
<reference evidence="1" key="1">
    <citation type="journal article" date="2021" name="J Fungi (Basel)">
        <title>Virulence traits and population genomics of the black yeast Aureobasidium melanogenum.</title>
        <authorList>
            <person name="Cernosa A."/>
            <person name="Sun X."/>
            <person name="Gostincar C."/>
            <person name="Fang C."/>
            <person name="Gunde-Cimerman N."/>
            <person name="Song Z."/>
        </authorList>
    </citation>
    <scope>NUCLEOTIDE SEQUENCE</scope>
    <source>
        <strain evidence="1">EXF-9911</strain>
    </source>
</reference>
<dbReference type="AlphaFoldDB" id="A0A9P8ENT4"/>
<evidence type="ECO:0000313" key="2">
    <source>
        <dbReference type="Proteomes" id="UP000779574"/>
    </source>
</evidence>
<name>A0A9P8ENT4_AURME</name>
<proteinExistence type="predicted"/>
<dbReference type="EMBL" id="JAHFXF010000153">
    <property type="protein sequence ID" value="KAG9694692.1"/>
    <property type="molecule type" value="Genomic_DNA"/>
</dbReference>
<feature type="non-terminal residue" evidence="1">
    <location>
        <position position="102"/>
    </location>
</feature>